<evidence type="ECO:0000313" key="1">
    <source>
        <dbReference type="EMBL" id="GFD37379.1"/>
    </source>
</evidence>
<accession>A0A699VSR9</accession>
<reference evidence="1" key="1">
    <citation type="journal article" date="2019" name="Sci. Rep.">
        <title>Draft genome of Tanacetum cinerariifolium, the natural source of mosquito coil.</title>
        <authorList>
            <person name="Yamashiro T."/>
            <person name="Shiraishi A."/>
            <person name="Satake H."/>
            <person name="Nakayama K."/>
        </authorList>
    </citation>
    <scope>NUCLEOTIDE SEQUENCE</scope>
</reference>
<dbReference type="EMBL" id="BKCJ011484924">
    <property type="protein sequence ID" value="GFD37379.1"/>
    <property type="molecule type" value="Genomic_DNA"/>
</dbReference>
<dbReference type="AlphaFoldDB" id="A0A699VSR9"/>
<proteinExistence type="predicted"/>
<name>A0A699VSR9_TANCI</name>
<comment type="caution">
    <text evidence="1">The sequence shown here is derived from an EMBL/GenBank/DDBJ whole genome shotgun (WGS) entry which is preliminary data.</text>
</comment>
<protein>
    <submittedName>
        <fullName evidence="1">Uncharacterized protein</fullName>
    </submittedName>
</protein>
<gene>
    <name evidence="1" type="ORF">Tci_909348</name>
</gene>
<feature type="non-terminal residue" evidence="1">
    <location>
        <position position="1"/>
    </location>
</feature>
<sequence>GHLATALGEIRALQAREQARAGSPEGASSST</sequence>
<organism evidence="1">
    <name type="scientific">Tanacetum cinerariifolium</name>
    <name type="common">Dalmatian daisy</name>
    <name type="synonym">Chrysanthemum cinerariifolium</name>
    <dbReference type="NCBI Taxonomy" id="118510"/>
    <lineage>
        <taxon>Eukaryota</taxon>
        <taxon>Viridiplantae</taxon>
        <taxon>Streptophyta</taxon>
        <taxon>Embryophyta</taxon>
        <taxon>Tracheophyta</taxon>
        <taxon>Spermatophyta</taxon>
        <taxon>Magnoliopsida</taxon>
        <taxon>eudicotyledons</taxon>
        <taxon>Gunneridae</taxon>
        <taxon>Pentapetalae</taxon>
        <taxon>asterids</taxon>
        <taxon>campanulids</taxon>
        <taxon>Asterales</taxon>
        <taxon>Asteraceae</taxon>
        <taxon>Asteroideae</taxon>
        <taxon>Anthemideae</taxon>
        <taxon>Anthemidinae</taxon>
        <taxon>Tanacetum</taxon>
    </lineage>
</organism>